<proteinExistence type="predicted"/>
<feature type="compositionally biased region" description="Polar residues" evidence="1">
    <location>
        <begin position="238"/>
        <end position="252"/>
    </location>
</feature>
<organism evidence="3 4">
    <name type="scientific">Pseudomonas spelaei</name>
    <dbReference type="NCBI Taxonomy" id="1055469"/>
    <lineage>
        <taxon>Bacteria</taxon>
        <taxon>Pseudomonadati</taxon>
        <taxon>Pseudomonadota</taxon>
        <taxon>Gammaproteobacteria</taxon>
        <taxon>Pseudomonadales</taxon>
        <taxon>Pseudomonadaceae</taxon>
        <taxon>Pseudomonas</taxon>
    </lineage>
</organism>
<dbReference type="SMART" id="SM00235">
    <property type="entry name" value="ZnMc"/>
    <property type="match status" value="1"/>
</dbReference>
<dbReference type="InterPro" id="IPR006026">
    <property type="entry name" value="Peptidase_Metallo"/>
</dbReference>
<comment type="caution">
    <text evidence="3">The sequence shown here is derived from an EMBL/GenBank/DDBJ whole genome shotgun (WGS) entry which is preliminary data.</text>
</comment>
<dbReference type="Pfam" id="PF01400">
    <property type="entry name" value="Astacin"/>
    <property type="match status" value="1"/>
</dbReference>
<dbReference type="OrthoDB" id="3669864at2"/>
<dbReference type="GO" id="GO:0008270">
    <property type="term" value="F:zinc ion binding"/>
    <property type="evidence" value="ECO:0007669"/>
    <property type="project" value="InterPro"/>
</dbReference>
<name>A0A6I3VXT7_9PSED</name>
<accession>A0A6I3VXT7</accession>
<dbReference type="SUPFAM" id="SSF55486">
    <property type="entry name" value="Metalloproteases ('zincins'), catalytic domain"/>
    <property type="match status" value="1"/>
</dbReference>
<evidence type="ECO:0000313" key="3">
    <source>
        <dbReference type="EMBL" id="MUF03200.1"/>
    </source>
</evidence>
<dbReference type="Proteomes" id="UP000438196">
    <property type="component" value="Unassembled WGS sequence"/>
</dbReference>
<feature type="domain" description="Peptidase metallopeptidase" evidence="2">
    <location>
        <begin position="39"/>
        <end position="178"/>
    </location>
</feature>
<dbReference type="EMBL" id="WNNK01000002">
    <property type="protein sequence ID" value="MUF03200.1"/>
    <property type="molecule type" value="Genomic_DNA"/>
</dbReference>
<protein>
    <submittedName>
        <fullName evidence="3">Peptidase M12</fullName>
    </submittedName>
</protein>
<feature type="compositionally biased region" description="Polar residues" evidence="1">
    <location>
        <begin position="1"/>
        <end position="17"/>
    </location>
</feature>
<feature type="region of interest" description="Disordered" evidence="1">
    <location>
        <begin position="234"/>
        <end position="261"/>
    </location>
</feature>
<reference evidence="3 4" key="1">
    <citation type="submission" date="2019-11" db="EMBL/GenBank/DDBJ databases">
        <title>Pseudomonas karstica sp. nov. and Pseudomonas spelaei sp. nov. from karst caves.</title>
        <authorList>
            <person name="Zeman M."/>
        </authorList>
    </citation>
    <scope>NUCLEOTIDE SEQUENCE [LARGE SCALE GENOMIC DNA]</scope>
    <source>
        <strain evidence="3 4">CCM 7893</strain>
    </source>
</reference>
<dbReference type="GO" id="GO:0004222">
    <property type="term" value="F:metalloendopeptidase activity"/>
    <property type="evidence" value="ECO:0007669"/>
    <property type="project" value="InterPro"/>
</dbReference>
<sequence>MISPMSATPSHTLQLTPSAEEEADAAAPVSRSKRNVGDREKYWPHGKTLKIAMYDADNSFIEAVKSAASKWLPHINIKFDFVSGEEGDIRIAENFISNQGSSMIGTDALKVPQGLPTMMLPYDHLSPRFAYVVMHEFGHLLGALHAHQHPDTEIPWNRSKAYELYKAQAGQTKSNVDEQVLPLPRSNTRHYEPYDRHSIMHYDISEHTTLGHWKQAENPQISAGDIALMRKAYPKTADTPQQVTSPAPSSPRSYRVPPTLPEEYRRLWRDVG</sequence>
<evidence type="ECO:0000259" key="2">
    <source>
        <dbReference type="SMART" id="SM00235"/>
    </source>
</evidence>
<evidence type="ECO:0000313" key="4">
    <source>
        <dbReference type="Proteomes" id="UP000438196"/>
    </source>
</evidence>
<gene>
    <name evidence="3" type="ORF">GNF76_02565</name>
</gene>
<dbReference type="GO" id="GO:0006508">
    <property type="term" value="P:proteolysis"/>
    <property type="evidence" value="ECO:0007669"/>
    <property type="project" value="InterPro"/>
</dbReference>
<dbReference type="InterPro" id="IPR024079">
    <property type="entry name" value="MetalloPept_cat_dom_sf"/>
</dbReference>
<feature type="region of interest" description="Disordered" evidence="1">
    <location>
        <begin position="1"/>
        <end position="39"/>
    </location>
</feature>
<keyword evidence="4" id="KW-1185">Reference proteome</keyword>
<dbReference type="InterPro" id="IPR001506">
    <property type="entry name" value="Peptidase_M12A"/>
</dbReference>
<dbReference type="Gene3D" id="3.40.390.10">
    <property type="entry name" value="Collagenase (Catalytic Domain)"/>
    <property type="match status" value="1"/>
</dbReference>
<evidence type="ECO:0000256" key="1">
    <source>
        <dbReference type="SAM" id="MobiDB-lite"/>
    </source>
</evidence>
<dbReference type="AlphaFoldDB" id="A0A6I3VXT7"/>